<accession>A0A1Y0I362</accession>
<evidence type="ECO:0000313" key="2">
    <source>
        <dbReference type="Proteomes" id="UP000196027"/>
    </source>
</evidence>
<reference evidence="1 2" key="1">
    <citation type="submission" date="2017-05" db="EMBL/GenBank/DDBJ databases">
        <title>Genomic insights into alkan degradation activity of Oleiphilus messinensis.</title>
        <authorList>
            <person name="Kozyavkin S.A."/>
            <person name="Slesarev A.I."/>
            <person name="Golyshin P.N."/>
            <person name="Korzhenkov A."/>
            <person name="Golyshina O.N."/>
            <person name="Toshchakov S.V."/>
        </authorList>
    </citation>
    <scope>NUCLEOTIDE SEQUENCE [LARGE SCALE GENOMIC DNA]</scope>
    <source>
        <strain evidence="1 2">ME102</strain>
    </source>
</reference>
<dbReference type="Proteomes" id="UP000196027">
    <property type="component" value="Chromosome"/>
</dbReference>
<evidence type="ECO:0000313" key="1">
    <source>
        <dbReference type="EMBL" id="ARU54700.1"/>
    </source>
</evidence>
<gene>
    <name evidence="1" type="ORF">OLMES_0597</name>
</gene>
<name>A0A1Y0I362_9GAMM</name>
<keyword evidence="2" id="KW-1185">Reference proteome</keyword>
<dbReference type="EMBL" id="CP021425">
    <property type="protein sequence ID" value="ARU54700.1"/>
    <property type="molecule type" value="Genomic_DNA"/>
</dbReference>
<proteinExistence type="predicted"/>
<dbReference type="KEGG" id="ome:OLMES_0597"/>
<organism evidence="1 2">
    <name type="scientific">Oleiphilus messinensis</name>
    <dbReference type="NCBI Taxonomy" id="141451"/>
    <lineage>
        <taxon>Bacteria</taxon>
        <taxon>Pseudomonadati</taxon>
        <taxon>Pseudomonadota</taxon>
        <taxon>Gammaproteobacteria</taxon>
        <taxon>Oceanospirillales</taxon>
        <taxon>Oleiphilaceae</taxon>
        <taxon>Oleiphilus</taxon>
    </lineage>
</organism>
<protein>
    <submittedName>
        <fullName evidence="1">Uncharacterized protein</fullName>
    </submittedName>
</protein>
<dbReference type="AlphaFoldDB" id="A0A1Y0I362"/>
<sequence>MTFLISVMRLTSASENRPASLRRLEESPLLPPKGISPTIAFCLFFDLYLFITHFWKIAKIHITTISAVSATFFRVAAASILQNLSEI</sequence>